<dbReference type="EC" id="2.7.13.3" evidence="2"/>
<dbReference type="InterPro" id="IPR050736">
    <property type="entry name" value="Sensor_HK_Regulatory"/>
</dbReference>
<evidence type="ECO:0000313" key="11">
    <source>
        <dbReference type="Proteomes" id="UP000231152"/>
    </source>
</evidence>
<dbReference type="SMART" id="SM00387">
    <property type="entry name" value="HATPase_c"/>
    <property type="match status" value="1"/>
</dbReference>
<feature type="transmembrane region" description="Helical" evidence="8">
    <location>
        <begin position="41"/>
        <end position="59"/>
    </location>
</feature>
<dbReference type="InterPro" id="IPR005467">
    <property type="entry name" value="His_kinase_dom"/>
</dbReference>
<dbReference type="InterPro" id="IPR003661">
    <property type="entry name" value="HisK_dim/P_dom"/>
</dbReference>
<feature type="transmembrane region" description="Helical" evidence="8">
    <location>
        <begin position="145"/>
        <end position="164"/>
    </location>
</feature>
<keyword evidence="4" id="KW-0808">Transferase</keyword>
<feature type="transmembrane region" description="Helical" evidence="8">
    <location>
        <begin position="209"/>
        <end position="228"/>
    </location>
</feature>
<dbReference type="InterPro" id="IPR036097">
    <property type="entry name" value="HisK_dim/P_sf"/>
</dbReference>
<comment type="caution">
    <text evidence="10">The sequence shown here is derived from an EMBL/GenBank/DDBJ whole genome shotgun (WGS) entry which is preliminary data.</text>
</comment>
<keyword evidence="8" id="KW-0812">Transmembrane</keyword>
<feature type="domain" description="Histidine kinase" evidence="9">
    <location>
        <begin position="322"/>
        <end position="550"/>
    </location>
</feature>
<dbReference type="AlphaFoldDB" id="A0A2M8LDV5"/>
<keyword evidence="8" id="KW-0472">Membrane</keyword>
<feature type="transmembrane region" description="Helical" evidence="8">
    <location>
        <begin position="71"/>
        <end position="93"/>
    </location>
</feature>
<evidence type="ECO:0000256" key="5">
    <source>
        <dbReference type="ARBA" id="ARBA00022777"/>
    </source>
</evidence>
<dbReference type="Pfam" id="PF00512">
    <property type="entry name" value="HisKA"/>
    <property type="match status" value="1"/>
</dbReference>
<name>A0A2M8LDV5_9BACT</name>
<dbReference type="InterPro" id="IPR036890">
    <property type="entry name" value="HATPase_C_sf"/>
</dbReference>
<feature type="transmembrane region" description="Helical" evidence="8">
    <location>
        <begin position="262"/>
        <end position="282"/>
    </location>
</feature>
<dbReference type="GO" id="GO:0000155">
    <property type="term" value="F:phosphorelay sensor kinase activity"/>
    <property type="evidence" value="ECO:0007669"/>
    <property type="project" value="InterPro"/>
</dbReference>
<feature type="coiled-coil region" evidence="7">
    <location>
        <begin position="288"/>
        <end position="318"/>
    </location>
</feature>
<feature type="transmembrane region" description="Helical" evidence="8">
    <location>
        <begin position="105"/>
        <end position="125"/>
    </location>
</feature>
<dbReference type="InterPro" id="IPR004358">
    <property type="entry name" value="Sig_transdc_His_kin-like_C"/>
</dbReference>
<dbReference type="Pfam" id="PF16927">
    <property type="entry name" value="HisKA_7TM"/>
    <property type="match status" value="1"/>
</dbReference>
<dbReference type="SUPFAM" id="SSF47384">
    <property type="entry name" value="Homodimeric domain of signal transducing histidine kinase"/>
    <property type="match status" value="1"/>
</dbReference>
<dbReference type="CDD" id="cd00082">
    <property type="entry name" value="HisKA"/>
    <property type="match status" value="1"/>
</dbReference>
<dbReference type="InterPro" id="IPR003594">
    <property type="entry name" value="HATPase_dom"/>
</dbReference>
<dbReference type="InterPro" id="IPR031621">
    <property type="entry name" value="HisKA_7TM"/>
</dbReference>
<dbReference type="Pfam" id="PF02518">
    <property type="entry name" value="HATPase_c"/>
    <property type="match status" value="1"/>
</dbReference>
<evidence type="ECO:0000256" key="1">
    <source>
        <dbReference type="ARBA" id="ARBA00000085"/>
    </source>
</evidence>
<evidence type="ECO:0000313" key="10">
    <source>
        <dbReference type="EMBL" id="PJE75556.1"/>
    </source>
</evidence>
<dbReference type="FunFam" id="1.10.287.130:FF:000001">
    <property type="entry name" value="Two-component sensor histidine kinase"/>
    <property type="match status" value="1"/>
</dbReference>
<comment type="catalytic activity">
    <reaction evidence="1">
        <text>ATP + protein L-histidine = ADP + protein N-phospho-L-histidine.</text>
        <dbReference type="EC" id="2.7.13.3"/>
    </reaction>
</comment>
<dbReference type="EMBL" id="PFET01000013">
    <property type="protein sequence ID" value="PJE75556.1"/>
    <property type="molecule type" value="Genomic_DNA"/>
</dbReference>
<dbReference type="PANTHER" id="PTHR43711">
    <property type="entry name" value="TWO-COMPONENT HISTIDINE KINASE"/>
    <property type="match status" value="1"/>
</dbReference>
<feature type="transmembrane region" description="Helical" evidence="8">
    <location>
        <begin position="6"/>
        <end position="29"/>
    </location>
</feature>
<dbReference type="PANTHER" id="PTHR43711:SF1">
    <property type="entry name" value="HISTIDINE KINASE 1"/>
    <property type="match status" value="1"/>
</dbReference>
<dbReference type="Gene3D" id="3.30.565.10">
    <property type="entry name" value="Histidine kinase-like ATPase, C-terminal domain"/>
    <property type="match status" value="1"/>
</dbReference>
<protein>
    <recommendedName>
        <fullName evidence="2">histidine kinase</fullName>
        <ecNumber evidence="2">2.7.13.3</ecNumber>
    </recommendedName>
</protein>
<evidence type="ECO:0000256" key="4">
    <source>
        <dbReference type="ARBA" id="ARBA00022679"/>
    </source>
</evidence>
<reference evidence="10 11" key="1">
    <citation type="submission" date="2017-09" db="EMBL/GenBank/DDBJ databases">
        <title>Depth-based differentiation of microbial function through sediment-hosted aquifers and enrichment of novel symbionts in the deep terrestrial subsurface.</title>
        <authorList>
            <person name="Probst A.J."/>
            <person name="Ladd B."/>
            <person name="Jarett J.K."/>
            <person name="Geller-Mcgrath D.E."/>
            <person name="Sieber C.M."/>
            <person name="Emerson J.B."/>
            <person name="Anantharaman K."/>
            <person name="Thomas B.C."/>
            <person name="Malmstrom R."/>
            <person name="Stieglmeier M."/>
            <person name="Klingl A."/>
            <person name="Woyke T."/>
            <person name="Ryan C.M."/>
            <person name="Banfield J.F."/>
        </authorList>
    </citation>
    <scope>NUCLEOTIDE SEQUENCE [LARGE SCALE GENOMIC DNA]</scope>
    <source>
        <strain evidence="10">CG10_big_fil_rev_8_21_14_0_10_48_11</strain>
    </source>
</reference>
<evidence type="ECO:0000256" key="3">
    <source>
        <dbReference type="ARBA" id="ARBA00022553"/>
    </source>
</evidence>
<dbReference type="PROSITE" id="PS50109">
    <property type="entry name" value="HIS_KIN"/>
    <property type="match status" value="1"/>
</dbReference>
<feature type="transmembrane region" description="Helical" evidence="8">
    <location>
        <begin position="235"/>
        <end position="256"/>
    </location>
</feature>
<accession>A0A2M8LDV5</accession>
<keyword evidence="7" id="KW-0175">Coiled coil</keyword>
<evidence type="ECO:0000259" key="9">
    <source>
        <dbReference type="PROSITE" id="PS50109"/>
    </source>
</evidence>
<evidence type="ECO:0000256" key="2">
    <source>
        <dbReference type="ARBA" id="ARBA00012438"/>
    </source>
</evidence>
<dbReference type="PRINTS" id="PR00344">
    <property type="entry name" value="BCTRLSENSOR"/>
</dbReference>
<evidence type="ECO:0000256" key="7">
    <source>
        <dbReference type="SAM" id="Coils"/>
    </source>
</evidence>
<keyword evidence="8" id="KW-1133">Transmembrane helix</keyword>
<dbReference type="Proteomes" id="UP000231152">
    <property type="component" value="Unassembled WGS sequence"/>
</dbReference>
<keyword evidence="5" id="KW-0418">Kinase</keyword>
<dbReference type="SUPFAM" id="SSF55874">
    <property type="entry name" value="ATPase domain of HSP90 chaperone/DNA topoisomerase II/histidine kinase"/>
    <property type="match status" value="1"/>
</dbReference>
<proteinExistence type="predicted"/>
<gene>
    <name evidence="10" type="ORF">COV04_03960</name>
</gene>
<dbReference type="SMART" id="SM00388">
    <property type="entry name" value="HisKA"/>
    <property type="match status" value="1"/>
</dbReference>
<sequence length="564" mass="62244">MYPAIFANLDLLVVGVASAGIAILGSVVYFNNKKSATSKAFLVFSLVTIVWGAFNYINYQTPSPQIVLWALRFHIFFAVWHAFSFYTLFHVFPEEEANFPKRYRYFVLPLVVITAILTLTPLIMVRLLNLAPAGEVSTAELGPGMALFGLVSGGLVLRGLYLFIRKFLKSQGNQRKQFRSVLTGTLISFALILTFNLVLPAGFDNVRFIPLGPLFIFPFVIFTFFAVSRYHLLNVKIVTTELFTFILTVVSLIEVITSKDLVIVIFRLSIFVLVLSFSILLIRSVISEVRAREELSKLSEQLADANDQLKKLDEAKSEFVSIASHQLRTPLTVIKGYISMITEGSFGKIPKQQQDPIEKIYASANRLIELVENLLSVSRIESGRMKFTFAPTNLAELAKSVVEEIRPVAENKKLAFTFKEPKEKVPELNLDGEKLRQVMMNLADNAVKYTPKGSVTVAVEVLQGQEGTHVTVPSVVFSVTDTGAGVGEAEQKALFQKFTRGEGGKLNTRGTGLGLYVGRMMVEAHHGSIWVTSPGVNKGSTIAFSVPLPTATDKAVLALKGMVG</sequence>
<evidence type="ECO:0000256" key="8">
    <source>
        <dbReference type="SAM" id="Phobius"/>
    </source>
</evidence>
<keyword evidence="6" id="KW-0902">Two-component regulatory system</keyword>
<evidence type="ECO:0000256" key="6">
    <source>
        <dbReference type="ARBA" id="ARBA00023012"/>
    </source>
</evidence>
<keyword evidence="3" id="KW-0597">Phosphoprotein</keyword>
<feature type="transmembrane region" description="Helical" evidence="8">
    <location>
        <begin position="185"/>
        <end position="203"/>
    </location>
</feature>
<dbReference type="Gene3D" id="1.10.287.130">
    <property type="match status" value="1"/>
</dbReference>
<organism evidence="10 11">
    <name type="scientific">Candidatus Uhrbacteria bacterium CG10_big_fil_rev_8_21_14_0_10_48_11</name>
    <dbReference type="NCBI Taxonomy" id="1975037"/>
    <lineage>
        <taxon>Bacteria</taxon>
        <taxon>Candidatus Uhriibacteriota</taxon>
    </lineage>
</organism>